<dbReference type="GO" id="GO:0000324">
    <property type="term" value="C:fungal-type vacuole"/>
    <property type="evidence" value="ECO:0007669"/>
    <property type="project" value="TreeGrafter"/>
</dbReference>
<dbReference type="InterPro" id="IPR029058">
    <property type="entry name" value="AB_hydrolase_fold"/>
</dbReference>
<evidence type="ECO:0000256" key="3">
    <source>
        <dbReference type="ARBA" id="ARBA00022670"/>
    </source>
</evidence>
<evidence type="ECO:0000313" key="7">
    <source>
        <dbReference type="EMBL" id="KAF6834220.1"/>
    </source>
</evidence>
<accession>A0A8H6KMU1</accession>
<reference evidence="7" key="1">
    <citation type="journal article" date="2020" name="Phytopathology">
        <title>Genome Sequence Resources of Colletotrichum truncatum, C. plurivorum, C. musicola, and C. sojae: Four Species Pathogenic to Soybean (Glycine max).</title>
        <authorList>
            <person name="Rogerio F."/>
            <person name="Boufleur T.R."/>
            <person name="Ciampi-Guillardi M."/>
            <person name="Sukno S.A."/>
            <person name="Thon M.R."/>
            <person name="Massola Junior N.S."/>
            <person name="Baroncelli R."/>
        </authorList>
    </citation>
    <scope>NUCLEOTIDE SEQUENCE</scope>
    <source>
        <strain evidence="7">LFN00145</strain>
    </source>
</reference>
<keyword evidence="6" id="KW-0732">Signal</keyword>
<keyword evidence="5" id="KW-0325">Glycoprotein</keyword>
<sequence length="588" mass="62148">MRLHAAHLVLLPLTGAQFVPFPTDLTTVQGAAGTTVRFKQVPPGICELNPNIKTIAGYVDVSPTQHMYFLFFESRTGNPTTAPLTVRLDGGPGSSSMNGLFAEIGPCTISPTGSVVNNTNSWSSVGNLLFVDQPSTVGFSYTSLVNGTIDPKTARIVPQQCNLADPRCGTYSSMDLSLTPNSTTEAAKVFYQVMQGFLDAFPQYATPAGVHINGQSYGGHYAPIFASHILSKNAVNNPGTVPIPLKSISIEDGFMDARQQFASYLNYSAANPYDLLPFNSSQKAQLAENMFGAKGCQPRLTACVSSPSDATCADADAFCISAVEEFWDVNTGRSENDIRVFAPDPYPPTNYVAYLNTPAVQTAIGASTNFTVASVQTSLAFSATGDDTRTSPLVVSSIATLLQNNISVALFTGDADYDSNLPGAMAVSSSINAPNWASSGFVDLSPNSDGQIPGQVRQADGFSLTRLYFAGHFSAFQQPEAALRIQNRLIRGVDIATGTTGMFLGKGLVTRGPAESTFKQGNATVQTGPLPKGVVYDPRTHLPVLPPAAAGVSVKADVAEDAEGHPLAGMTAKKIRKMLREDGAPLKS</sequence>
<dbReference type="InterPro" id="IPR001563">
    <property type="entry name" value="Peptidase_S10"/>
</dbReference>
<evidence type="ECO:0000256" key="4">
    <source>
        <dbReference type="ARBA" id="ARBA00022801"/>
    </source>
</evidence>
<keyword evidence="2 7" id="KW-0121">Carboxypeptidase</keyword>
<comment type="similarity">
    <text evidence="1">Belongs to the peptidase S10 family.</text>
</comment>
<keyword evidence="3" id="KW-0645">Protease</keyword>
<protein>
    <submittedName>
        <fullName evidence="7">Carboxypeptidase S1</fullName>
    </submittedName>
</protein>
<dbReference type="Gene3D" id="3.40.50.1820">
    <property type="entry name" value="alpha/beta hydrolase"/>
    <property type="match status" value="1"/>
</dbReference>
<gene>
    <name evidence="7" type="ORF">CPLU01_05031</name>
</gene>
<organism evidence="7 8">
    <name type="scientific">Colletotrichum plurivorum</name>
    <dbReference type="NCBI Taxonomy" id="2175906"/>
    <lineage>
        <taxon>Eukaryota</taxon>
        <taxon>Fungi</taxon>
        <taxon>Dikarya</taxon>
        <taxon>Ascomycota</taxon>
        <taxon>Pezizomycotina</taxon>
        <taxon>Sordariomycetes</taxon>
        <taxon>Hypocreomycetidae</taxon>
        <taxon>Glomerellales</taxon>
        <taxon>Glomerellaceae</taxon>
        <taxon>Colletotrichum</taxon>
        <taxon>Colletotrichum orchidearum species complex</taxon>
    </lineage>
</organism>
<evidence type="ECO:0000256" key="5">
    <source>
        <dbReference type="ARBA" id="ARBA00023180"/>
    </source>
</evidence>
<dbReference type="GO" id="GO:0006508">
    <property type="term" value="P:proteolysis"/>
    <property type="evidence" value="ECO:0007669"/>
    <property type="project" value="UniProtKB-KW"/>
</dbReference>
<dbReference type="GO" id="GO:0004185">
    <property type="term" value="F:serine-type carboxypeptidase activity"/>
    <property type="evidence" value="ECO:0007669"/>
    <property type="project" value="InterPro"/>
</dbReference>
<dbReference type="PANTHER" id="PTHR11802:SF64">
    <property type="entry name" value="CARBOXYPEPTIDASE"/>
    <property type="match status" value="1"/>
</dbReference>
<dbReference type="PRINTS" id="PR00724">
    <property type="entry name" value="CRBOXYPTASEC"/>
</dbReference>
<dbReference type="PANTHER" id="PTHR11802">
    <property type="entry name" value="SERINE PROTEASE FAMILY S10 SERINE CARBOXYPEPTIDASE"/>
    <property type="match status" value="1"/>
</dbReference>
<evidence type="ECO:0000256" key="1">
    <source>
        <dbReference type="ARBA" id="ARBA00009431"/>
    </source>
</evidence>
<dbReference type="Proteomes" id="UP000654918">
    <property type="component" value="Unassembled WGS sequence"/>
</dbReference>
<dbReference type="Pfam" id="PF00450">
    <property type="entry name" value="Peptidase_S10"/>
    <property type="match status" value="1"/>
</dbReference>
<evidence type="ECO:0000256" key="2">
    <source>
        <dbReference type="ARBA" id="ARBA00022645"/>
    </source>
</evidence>
<dbReference type="EMBL" id="WIGO01000050">
    <property type="protein sequence ID" value="KAF6834220.1"/>
    <property type="molecule type" value="Genomic_DNA"/>
</dbReference>
<keyword evidence="4" id="KW-0378">Hydrolase</keyword>
<name>A0A8H6KMU1_9PEZI</name>
<dbReference type="SUPFAM" id="SSF53474">
    <property type="entry name" value="alpha/beta-Hydrolases"/>
    <property type="match status" value="1"/>
</dbReference>
<feature type="chain" id="PRO_5034139394" evidence="6">
    <location>
        <begin position="17"/>
        <end position="588"/>
    </location>
</feature>
<feature type="signal peptide" evidence="6">
    <location>
        <begin position="1"/>
        <end position="16"/>
    </location>
</feature>
<evidence type="ECO:0000256" key="6">
    <source>
        <dbReference type="SAM" id="SignalP"/>
    </source>
</evidence>
<evidence type="ECO:0000313" key="8">
    <source>
        <dbReference type="Proteomes" id="UP000654918"/>
    </source>
</evidence>
<keyword evidence="8" id="KW-1185">Reference proteome</keyword>
<proteinExistence type="inferred from homology"/>
<dbReference type="AlphaFoldDB" id="A0A8H6KMU1"/>
<comment type="caution">
    <text evidence="7">The sequence shown here is derived from an EMBL/GenBank/DDBJ whole genome shotgun (WGS) entry which is preliminary data.</text>
</comment>